<feature type="active site" evidence="7">
    <location>
        <position position="533"/>
    </location>
</feature>
<dbReference type="PANTHER" id="PTHR21581:SF33">
    <property type="entry name" value="D-ALANYL-D-ALANINE CARBOXYPEPTIDASE DACB"/>
    <property type="match status" value="1"/>
</dbReference>
<dbReference type="InterPro" id="IPR001967">
    <property type="entry name" value="Peptidase_S11_N"/>
</dbReference>
<keyword evidence="2" id="KW-0732">Signal</keyword>
<evidence type="ECO:0000256" key="7">
    <source>
        <dbReference type="PIRSR" id="PIRSR618044-1"/>
    </source>
</evidence>
<evidence type="ECO:0000313" key="12">
    <source>
        <dbReference type="EMBL" id="AXG79560.1"/>
    </source>
</evidence>
<name>A0A345HS86_9ACTN</name>
<keyword evidence="5" id="KW-0573">Peptidoglycan synthesis</keyword>
<feature type="compositionally biased region" description="Low complexity" evidence="10">
    <location>
        <begin position="320"/>
        <end position="354"/>
    </location>
</feature>
<feature type="active site" description="Acyl-ester intermediate" evidence="7">
    <location>
        <position position="469"/>
    </location>
</feature>
<dbReference type="SUPFAM" id="SSF56601">
    <property type="entry name" value="beta-lactamase/transpeptidase-like"/>
    <property type="match status" value="1"/>
</dbReference>
<dbReference type="Pfam" id="PF00768">
    <property type="entry name" value="Peptidase_S11"/>
    <property type="match status" value="1"/>
</dbReference>
<dbReference type="KEGG" id="spad:DVK44_20025"/>
<evidence type="ECO:0000256" key="4">
    <source>
        <dbReference type="ARBA" id="ARBA00022960"/>
    </source>
</evidence>
<comment type="similarity">
    <text evidence="1 9">Belongs to the peptidase S11 family.</text>
</comment>
<dbReference type="InterPro" id="IPR018044">
    <property type="entry name" value="Peptidase_S11"/>
</dbReference>
<dbReference type="OrthoDB" id="3530815at2"/>
<keyword evidence="12" id="KW-0645">Protease</keyword>
<feature type="compositionally biased region" description="Low complexity" evidence="10">
    <location>
        <begin position="153"/>
        <end position="168"/>
    </location>
</feature>
<keyword evidence="13" id="KW-1185">Reference proteome</keyword>
<feature type="active site" description="Proton acceptor" evidence="7">
    <location>
        <position position="472"/>
    </location>
</feature>
<evidence type="ECO:0000256" key="6">
    <source>
        <dbReference type="ARBA" id="ARBA00023316"/>
    </source>
</evidence>
<feature type="compositionally biased region" description="Basic and acidic residues" evidence="10">
    <location>
        <begin position="40"/>
        <end position="52"/>
    </location>
</feature>
<feature type="region of interest" description="Disordered" evidence="10">
    <location>
        <begin position="1"/>
        <end position="367"/>
    </location>
</feature>
<feature type="compositionally biased region" description="Acidic residues" evidence="10">
    <location>
        <begin position="142"/>
        <end position="152"/>
    </location>
</feature>
<feature type="domain" description="Peptidase S11 D-alanyl-D-alanine carboxypeptidase A N-terminal" evidence="11">
    <location>
        <begin position="462"/>
        <end position="667"/>
    </location>
</feature>
<keyword evidence="3" id="KW-0378">Hydrolase</keyword>
<keyword evidence="4" id="KW-0133">Cell shape</keyword>
<evidence type="ECO:0000259" key="11">
    <source>
        <dbReference type="Pfam" id="PF00768"/>
    </source>
</evidence>
<dbReference type="Gene3D" id="3.40.710.10">
    <property type="entry name" value="DD-peptidase/beta-lactamase superfamily"/>
    <property type="match status" value="1"/>
</dbReference>
<feature type="compositionally biased region" description="Basic and acidic residues" evidence="10">
    <location>
        <begin position="105"/>
        <end position="128"/>
    </location>
</feature>
<reference evidence="13" key="1">
    <citation type="submission" date="2018-07" db="EMBL/GenBank/DDBJ databases">
        <authorList>
            <person name="Zhao J."/>
        </authorList>
    </citation>
    <scope>NUCLEOTIDE SEQUENCE [LARGE SCALE GENOMIC DNA]</scope>
    <source>
        <strain evidence="13">GSSD-12</strain>
    </source>
</reference>
<accession>A0A345HS86</accession>
<dbReference type="GO" id="GO:0071555">
    <property type="term" value="P:cell wall organization"/>
    <property type="evidence" value="ECO:0007669"/>
    <property type="project" value="UniProtKB-KW"/>
</dbReference>
<dbReference type="GO" id="GO:0009002">
    <property type="term" value="F:serine-type D-Ala-D-Ala carboxypeptidase activity"/>
    <property type="evidence" value="ECO:0007669"/>
    <property type="project" value="InterPro"/>
</dbReference>
<evidence type="ECO:0000256" key="9">
    <source>
        <dbReference type="RuleBase" id="RU004016"/>
    </source>
</evidence>
<dbReference type="PANTHER" id="PTHR21581">
    <property type="entry name" value="D-ALANYL-D-ALANINE CARBOXYPEPTIDASE"/>
    <property type="match status" value="1"/>
</dbReference>
<evidence type="ECO:0000256" key="3">
    <source>
        <dbReference type="ARBA" id="ARBA00022801"/>
    </source>
</evidence>
<dbReference type="PRINTS" id="PR00725">
    <property type="entry name" value="DADACBPTASE1"/>
</dbReference>
<evidence type="ECO:0000256" key="1">
    <source>
        <dbReference type="ARBA" id="ARBA00007164"/>
    </source>
</evidence>
<feature type="compositionally biased region" description="Basic and acidic residues" evidence="10">
    <location>
        <begin position="283"/>
        <end position="303"/>
    </location>
</feature>
<evidence type="ECO:0000256" key="10">
    <source>
        <dbReference type="SAM" id="MobiDB-lite"/>
    </source>
</evidence>
<feature type="binding site" evidence="8">
    <location>
        <position position="634"/>
    </location>
    <ligand>
        <name>substrate</name>
    </ligand>
</feature>
<protein>
    <submittedName>
        <fullName evidence="12">D-alanyl-D-alanine carboxypeptidase</fullName>
    </submittedName>
</protein>
<proteinExistence type="inferred from homology"/>
<feature type="compositionally biased region" description="Low complexity" evidence="10">
    <location>
        <begin position="231"/>
        <end position="243"/>
    </location>
</feature>
<dbReference type="Proteomes" id="UP000253868">
    <property type="component" value="Chromosome"/>
</dbReference>
<feature type="compositionally biased region" description="Basic and acidic residues" evidence="10">
    <location>
        <begin position="208"/>
        <end position="230"/>
    </location>
</feature>
<dbReference type="GO" id="GO:0009252">
    <property type="term" value="P:peptidoglycan biosynthetic process"/>
    <property type="evidence" value="ECO:0007669"/>
    <property type="project" value="UniProtKB-KW"/>
</dbReference>
<dbReference type="GO" id="GO:0008360">
    <property type="term" value="P:regulation of cell shape"/>
    <property type="evidence" value="ECO:0007669"/>
    <property type="project" value="UniProtKB-KW"/>
</dbReference>
<dbReference type="EMBL" id="CP031194">
    <property type="protein sequence ID" value="AXG79560.1"/>
    <property type="molecule type" value="Genomic_DNA"/>
</dbReference>
<keyword evidence="12" id="KW-0121">Carboxypeptidase</keyword>
<organism evidence="12 13">
    <name type="scientific">Streptomyces paludis</name>
    <dbReference type="NCBI Taxonomy" id="2282738"/>
    <lineage>
        <taxon>Bacteria</taxon>
        <taxon>Bacillati</taxon>
        <taxon>Actinomycetota</taxon>
        <taxon>Actinomycetes</taxon>
        <taxon>Kitasatosporales</taxon>
        <taxon>Streptomycetaceae</taxon>
        <taxon>Streptomyces</taxon>
    </lineage>
</organism>
<evidence type="ECO:0000256" key="2">
    <source>
        <dbReference type="ARBA" id="ARBA00022729"/>
    </source>
</evidence>
<evidence type="ECO:0000313" key="13">
    <source>
        <dbReference type="Proteomes" id="UP000253868"/>
    </source>
</evidence>
<gene>
    <name evidence="12" type="ORF">DVK44_20025</name>
</gene>
<evidence type="ECO:0000256" key="5">
    <source>
        <dbReference type="ARBA" id="ARBA00022984"/>
    </source>
</evidence>
<sequence>MRHEGDAVAGESPGKSEQRKSSGESAPGEQDPRLSVFRETATERSGTAEKAESGPGSGSGSAVSVMVATANRTEEPETPGGAGGAGEDSDESDGGPIAKEEEAEEPKPKAEEPKAEEVEEAKEQEADAKAPSWAKPAAVPEAEAEPEAEPEADASQTAPASPASSTTSGEDASGAPEAPESTESTPAPAKGSEAAEDPAKPAPDPEADADRPAAEPEGKADDKTDGKTDAESGAESSGESVSEASDKSDKPADSIDRPTTVFKALPRPAVDQPTTALKIPPSLRDKAKPEAHKADEPKPDEPKSSTFVPLRRDDKPTPAPAAATSTTPGKAKPATPAPAVTSPVPTPPAAATAAFPEAERTRQQPMPPMPPLDLLAELTNTPETAARKAVRRVKIWTPLVVLAAIVFVIIQAVRPLPAPELTLSADAGFTFDGEKLDMPYPGEGQGAVEVEGVGAIGTFGEQKPAPIASVAKTMTAYVILKEHPIKGEQDGPDIKVDKKAGEEADRPDESVAPIKTGQKYTEKQMLQLLMIPSGNNAARLLARWDSGSEDAFVEKMNAAAKELGMTDTTYTDPSGLDAATVSTPLDQIKLARAVMQNDVFRAIVDMPQADIPGIGKTIYNNNTILLEPGVGGIKTGSSTPAGGNLLWSANTVIDGKPRRILGVVMGMQKAGTLDEKLTLAKQESLKLIQAAQAGVRSETVLKKGDVVGYVDDGLGTRTPVVATKDLKAVGWGGFKVKVALDEGGETVPHSAAAGTVVGRVTAGKESVPVALQSALAEPGFGAKLTRLG</sequence>
<feature type="compositionally biased region" description="Basic and acidic residues" evidence="10">
    <location>
        <begin position="244"/>
        <end position="256"/>
    </location>
</feature>
<evidence type="ECO:0000256" key="8">
    <source>
        <dbReference type="PIRSR" id="PIRSR618044-2"/>
    </source>
</evidence>
<keyword evidence="6" id="KW-0961">Cell wall biogenesis/degradation</keyword>
<dbReference type="AlphaFoldDB" id="A0A345HS86"/>
<dbReference type="GO" id="GO:0006508">
    <property type="term" value="P:proteolysis"/>
    <property type="evidence" value="ECO:0007669"/>
    <property type="project" value="InterPro"/>
</dbReference>
<dbReference type="InterPro" id="IPR012338">
    <property type="entry name" value="Beta-lactam/transpept-like"/>
</dbReference>
<feature type="region of interest" description="Disordered" evidence="10">
    <location>
        <begin position="488"/>
        <end position="509"/>
    </location>
</feature>